<protein>
    <submittedName>
        <fullName evidence="1">Uncharacterized protein</fullName>
    </submittedName>
</protein>
<keyword evidence="2" id="KW-1185">Reference proteome</keyword>
<proteinExistence type="predicted"/>
<gene>
    <name evidence="1" type="ORF">HPB47_001855</name>
</gene>
<dbReference type="Proteomes" id="UP000805193">
    <property type="component" value="Unassembled WGS sequence"/>
</dbReference>
<comment type="caution">
    <text evidence="1">The sequence shown here is derived from an EMBL/GenBank/DDBJ whole genome shotgun (WGS) entry which is preliminary data.</text>
</comment>
<name>A0AC60PP43_IXOPE</name>
<evidence type="ECO:0000313" key="1">
    <source>
        <dbReference type="EMBL" id="KAG0422309.1"/>
    </source>
</evidence>
<reference evidence="1 2" key="1">
    <citation type="journal article" date="2020" name="Cell">
        <title>Large-Scale Comparative Analyses of Tick Genomes Elucidate Their Genetic Diversity and Vector Capacities.</title>
        <authorList>
            <consortium name="Tick Genome and Microbiome Consortium (TIGMIC)"/>
            <person name="Jia N."/>
            <person name="Wang J."/>
            <person name="Shi W."/>
            <person name="Du L."/>
            <person name="Sun Y."/>
            <person name="Zhan W."/>
            <person name="Jiang J.F."/>
            <person name="Wang Q."/>
            <person name="Zhang B."/>
            <person name="Ji P."/>
            <person name="Bell-Sakyi L."/>
            <person name="Cui X.M."/>
            <person name="Yuan T.T."/>
            <person name="Jiang B.G."/>
            <person name="Yang W.F."/>
            <person name="Lam T.T."/>
            <person name="Chang Q.C."/>
            <person name="Ding S.J."/>
            <person name="Wang X.J."/>
            <person name="Zhu J.G."/>
            <person name="Ruan X.D."/>
            <person name="Zhao L."/>
            <person name="Wei J.T."/>
            <person name="Ye R.Z."/>
            <person name="Que T.C."/>
            <person name="Du C.H."/>
            <person name="Zhou Y.H."/>
            <person name="Cheng J.X."/>
            <person name="Dai P.F."/>
            <person name="Guo W.B."/>
            <person name="Han X.H."/>
            <person name="Huang E.J."/>
            <person name="Li L.F."/>
            <person name="Wei W."/>
            <person name="Gao Y.C."/>
            <person name="Liu J.Z."/>
            <person name="Shao H.Z."/>
            <person name="Wang X."/>
            <person name="Wang C.C."/>
            <person name="Yang T.C."/>
            <person name="Huo Q.B."/>
            <person name="Li W."/>
            <person name="Chen H.Y."/>
            <person name="Chen S.E."/>
            <person name="Zhou L.G."/>
            <person name="Ni X.B."/>
            <person name="Tian J.H."/>
            <person name="Sheng Y."/>
            <person name="Liu T."/>
            <person name="Pan Y.S."/>
            <person name="Xia L.Y."/>
            <person name="Li J."/>
            <person name="Zhao F."/>
            <person name="Cao W.C."/>
        </authorList>
    </citation>
    <scope>NUCLEOTIDE SEQUENCE [LARGE SCALE GENOMIC DNA]</scope>
    <source>
        <strain evidence="1">Iper-2018</strain>
    </source>
</reference>
<organism evidence="1 2">
    <name type="scientific">Ixodes persulcatus</name>
    <name type="common">Taiga tick</name>
    <dbReference type="NCBI Taxonomy" id="34615"/>
    <lineage>
        <taxon>Eukaryota</taxon>
        <taxon>Metazoa</taxon>
        <taxon>Ecdysozoa</taxon>
        <taxon>Arthropoda</taxon>
        <taxon>Chelicerata</taxon>
        <taxon>Arachnida</taxon>
        <taxon>Acari</taxon>
        <taxon>Parasitiformes</taxon>
        <taxon>Ixodida</taxon>
        <taxon>Ixodoidea</taxon>
        <taxon>Ixodidae</taxon>
        <taxon>Ixodinae</taxon>
        <taxon>Ixodes</taxon>
    </lineage>
</organism>
<evidence type="ECO:0000313" key="2">
    <source>
        <dbReference type="Proteomes" id="UP000805193"/>
    </source>
</evidence>
<dbReference type="EMBL" id="JABSTQ010010249">
    <property type="protein sequence ID" value="KAG0422309.1"/>
    <property type="molecule type" value="Genomic_DNA"/>
</dbReference>
<sequence>MNRASISCRARSASRSQTSVRRAVGLLVPGRRDPAARKPRWADAEIARGPRGESARQKMGPTAWVCESTPVQAEYRPPHQQSDAAPHSAVSKRAGSRSHGLRPGTRSLNAPSLHSGVGEAPRHPATRRQWRKIGHGT</sequence>
<accession>A0AC60PP43</accession>